<dbReference type="Proteomes" id="UP000602198">
    <property type="component" value="Unassembled WGS sequence"/>
</dbReference>
<evidence type="ECO:0000313" key="1">
    <source>
        <dbReference type="EMBL" id="MBL1079424.1"/>
    </source>
</evidence>
<name>A0ABS1MFR1_9NOCA</name>
<keyword evidence="2" id="KW-1185">Reference proteome</keyword>
<dbReference type="PANTHER" id="PTHR42877">
    <property type="entry name" value="L-ORNITHINE N(5)-MONOOXYGENASE-RELATED"/>
    <property type="match status" value="1"/>
</dbReference>
<reference evidence="1 2" key="1">
    <citation type="submission" date="2021-01" db="EMBL/GenBank/DDBJ databases">
        <title>WGS of actinomycetes isolated from Thailand.</title>
        <authorList>
            <person name="Thawai C."/>
        </authorList>
    </citation>
    <scope>NUCLEOTIDE SEQUENCE [LARGE SCALE GENOMIC DNA]</scope>
    <source>
        <strain evidence="1 2">LPG 2</strain>
    </source>
</reference>
<dbReference type="PRINTS" id="PR00411">
    <property type="entry name" value="PNDRDTASEI"/>
</dbReference>
<dbReference type="InterPro" id="IPR051209">
    <property type="entry name" value="FAD-bind_Monooxygenase_sf"/>
</dbReference>
<dbReference type="InterPro" id="IPR036188">
    <property type="entry name" value="FAD/NAD-bd_sf"/>
</dbReference>
<proteinExistence type="predicted"/>
<protein>
    <submittedName>
        <fullName evidence="1">NAD(P)/FAD-dependent oxidoreductase</fullName>
    </submittedName>
</protein>
<gene>
    <name evidence="1" type="ORF">JK358_33965</name>
</gene>
<dbReference type="Pfam" id="PF13738">
    <property type="entry name" value="Pyr_redox_3"/>
    <property type="match status" value="1"/>
</dbReference>
<dbReference type="EMBL" id="JAERRJ010000016">
    <property type="protein sequence ID" value="MBL1079424.1"/>
    <property type="molecule type" value="Genomic_DNA"/>
</dbReference>
<dbReference type="Gene3D" id="3.50.50.60">
    <property type="entry name" value="FAD/NAD(P)-binding domain"/>
    <property type="match status" value="2"/>
</dbReference>
<organism evidence="1 2">
    <name type="scientific">Nocardia acididurans</name>
    <dbReference type="NCBI Taxonomy" id="2802282"/>
    <lineage>
        <taxon>Bacteria</taxon>
        <taxon>Bacillati</taxon>
        <taxon>Actinomycetota</taxon>
        <taxon>Actinomycetes</taxon>
        <taxon>Mycobacteriales</taxon>
        <taxon>Nocardiaceae</taxon>
        <taxon>Nocardia</taxon>
    </lineage>
</organism>
<comment type="caution">
    <text evidence="1">The sequence shown here is derived from an EMBL/GenBank/DDBJ whole genome shotgun (WGS) entry which is preliminary data.</text>
</comment>
<dbReference type="SUPFAM" id="SSF51905">
    <property type="entry name" value="FAD/NAD(P)-binding domain"/>
    <property type="match status" value="1"/>
</dbReference>
<dbReference type="RefSeq" id="WP_201955896.1">
    <property type="nucleotide sequence ID" value="NZ_JAERRJ010000016.1"/>
</dbReference>
<sequence>MKLDHEVVIIGAGFSGIGAAIKLKQNGIDDFVILDGRDGIGGVWHVNTYPGVAVDITSFTYSFSFEPNPDWSRVFAPGAELARYAEHCADKYGLRPHLRMNTKVTAAEWDEEQHFWRIRLAGGRDLTTRFMITATGGLTQPKRPDIDGLADFTGAVVHTAEWDHALDLRGRRVAVIGTGASALQLIPAIADDTEQLTVYQRTPIWVFPKFDFALPAPVRRLFRAAPITQRSIRAVTTALSEVIMVAAISYQRDFPIVTRGIEAVCRRHLHRQVPDPALREKLQPGYGFGCKRPSFSNTYLKSFTRPDVDLETVGIERITPTGIRTRDGREQRFDVLVLATGFKVFEPGNLPSFPIIGRDGRDLGKFWETERFQAYEGTSVPKMPNLWMVLGPYSFTGNSWFAMIEYQTTHALRCITAARQRGATAVEVTQQANDEFFQQILRRQRHAVFFNSNCASANSYYFDAHGDAPFVRPSFTAEASWRARRFPMRHYTFREAV</sequence>
<accession>A0ABS1MFR1</accession>
<dbReference type="PANTHER" id="PTHR42877:SF4">
    <property type="entry name" value="FAD_NAD(P)-BINDING DOMAIN-CONTAINING PROTEIN-RELATED"/>
    <property type="match status" value="1"/>
</dbReference>
<evidence type="ECO:0000313" key="2">
    <source>
        <dbReference type="Proteomes" id="UP000602198"/>
    </source>
</evidence>